<feature type="transmembrane region" description="Helical" evidence="1">
    <location>
        <begin position="142"/>
        <end position="162"/>
    </location>
</feature>
<evidence type="ECO:0000256" key="1">
    <source>
        <dbReference type="SAM" id="Phobius"/>
    </source>
</evidence>
<feature type="transmembrane region" description="Helical" evidence="1">
    <location>
        <begin position="14"/>
        <end position="33"/>
    </location>
</feature>
<keyword evidence="1" id="KW-0472">Membrane</keyword>
<dbReference type="InterPro" id="IPR038765">
    <property type="entry name" value="Papain-like_cys_pep_sf"/>
</dbReference>
<accession>A0ABT5VL85</accession>
<dbReference type="Pfam" id="PF01841">
    <property type="entry name" value="Transglut_core"/>
    <property type="match status" value="1"/>
</dbReference>
<feature type="transmembrane region" description="Helical" evidence="1">
    <location>
        <begin position="200"/>
        <end position="222"/>
    </location>
</feature>
<dbReference type="InterPro" id="IPR052901">
    <property type="entry name" value="Bact_TGase-like"/>
</dbReference>
<dbReference type="SMART" id="SM00460">
    <property type="entry name" value="TGc"/>
    <property type="match status" value="1"/>
</dbReference>
<feature type="transmembrane region" description="Helical" evidence="1">
    <location>
        <begin position="110"/>
        <end position="135"/>
    </location>
</feature>
<dbReference type="RefSeq" id="WP_275120804.1">
    <property type="nucleotide sequence ID" value="NZ_JAOTPO010000028.1"/>
</dbReference>
<evidence type="ECO:0000259" key="2">
    <source>
        <dbReference type="SMART" id="SM00460"/>
    </source>
</evidence>
<dbReference type="InterPro" id="IPR002931">
    <property type="entry name" value="Transglutaminase-like"/>
</dbReference>
<evidence type="ECO:0000313" key="4">
    <source>
        <dbReference type="Proteomes" id="UP001148125"/>
    </source>
</evidence>
<dbReference type="PANTHER" id="PTHR42736">
    <property type="entry name" value="PROTEIN-GLUTAMINE GAMMA-GLUTAMYLTRANSFERASE"/>
    <property type="match status" value="1"/>
</dbReference>
<reference evidence="3" key="1">
    <citation type="submission" date="2024-05" db="EMBL/GenBank/DDBJ databases">
        <title>Alkalihalobacillus sp. strain MEB203 novel alkaliphilic bacterium from Lonar Lake, India.</title>
        <authorList>
            <person name="Joshi A."/>
            <person name="Thite S."/>
            <person name="Mengade P."/>
        </authorList>
    </citation>
    <scope>NUCLEOTIDE SEQUENCE</scope>
    <source>
        <strain evidence="3">MEB 203</strain>
    </source>
</reference>
<name>A0ABT5VL85_9BACI</name>
<dbReference type="SUPFAM" id="SSF54001">
    <property type="entry name" value="Cysteine proteinases"/>
    <property type="match status" value="1"/>
</dbReference>
<organism evidence="3 4">
    <name type="scientific">Alkalihalobacterium chitinilyticum</name>
    <dbReference type="NCBI Taxonomy" id="2980103"/>
    <lineage>
        <taxon>Bacteria</taxon>
        <taxon>Bacillati</taxon>
        <taxon>Bacillota</taxon>
        <taxon>Bacilli</taxon>
        <taxon>Bacillales</taxon>
        <taxon>Bacillaceae</taxon>
        <taxon>Alkalihalobacterium</taxon>
    </lineage>
</organism>
<dbReference type="PANTHER" id="PTHR42736:SF1">
    <property type="entry name" value="PROTEIN-GLUTAMINE GAMMA-GLUTAMYLTRANSFERASE"/>
    <property type="match status" value="1"/>
</dbReference>
<dbReference type="EMBL" id="JAOTPO010000028">
    <property type="protein sequence ID" value="MDE5416215.1"/>
    <property type="molecule type" value="Genomic_DNA"/>
</dbReference>
<keyword evidence="4" id="KW-1185">Reference proteome</keyword>
<comment type="caution">
    <text evidence="3">The sequence shown here is derived from an EMBL/GenBank/DDBJ whole genome shotgun (WGS) entry which is preliminary data.</text>
</comment>
<feature type="transmembrane region" description="Helical" evidence="1">
    <location>
        <begin position="70"/>
        <end position="90"/>
    </location>
</feature>
<gene>
    <name evidence="3" type="ORF">N7Z68_23205</name>
</gene>
<feature type="transmembrane region" description="Helical" evidence="1">
    <location>
        <begin position="39"/>
        <end position="58"/>
    </location>
</feature>
<feature type="transmembrane region" description="Helical" evidence="1">
    <location>
        <begin position="168"/>
        <end position="188"/>
    </location>
</feature>
<feature type="transmembrane region" description="Helical" evidence="1">
    <location>
        <begin position="606"/>
        <end position="626"/>
    </location>
</feature>
<dbReference type="Gene3D" id="3.10.620.30">
    <property type="match status" value="1"/>
</dbReference>
<dbReference type="Proteomes" id="UP001148125">
    <property type="component" value="Unassembled WGS sequence"/>
</dbReference>
<sequence length="725" mass="83638">MVAANMKAHKGRHFFLYMLSYILLLEWLLPLPYITDTGYITFFIGVTLFFFLLTFMQVKVWISLPLKLGIILYGLHLMFLEGSFLSLHWFELFLNDLSQNVMMMVAGNWVALTDMFRSLLFFILLAVMSYLLFFWTVYAKRILFFLLFTIIYITVIDTFTPYDATYSIVRIFMVGFLLLGLMTLYRTIERENVKTFSNILPIRLIASLCVVLLVASSFGYAAPKYEPQWADPVPFMKAAIGMDTGQGTGTLRQRIGYGENDGRLGGGFEDDDTPVFQAVTPQAQYWRGESKDFYTGKGWEVTTPEEQVEMRYPLFEQEVEVKTVEASISFEPYQNFQHVFYAGEPTDISIGSIIDISVFFDAHTGRANTYYGNDPIHLEAYNLTFLEPHFSVSKLRQVTGGDPEAIQNIYLQLPDTLPERVGELAADITANFSNRYDQVKAIERYYRMAGFRYETKDVAVPGPDEDYVDQFLFETKQGYCDNYSTSMVVMLRTLGIPARWVKGFTQGERIENLTDGNRLYQITNANAHSWVEVYFPGHGWIPFEPTQGFNNASNFVFETPELEAQWEREMENPTVEPEVEETLAEVQEEEAAAGVSFNRDGLVFQFAFWMVVATTLLMLAIIAFVFRKKILVQFLLYRYGKLNNQRSFELAFHSLIWLLGNNGIVKRRSETLREFAARIDSFYSMNDMTEITLNYEKVSYGNSQAKEVWKENQKLWENLIKKIGS</sequence>
<dbReference type="InterPro" id="IPR021878">
    <property type="entry name" value="TgpA_N"/>
</dbReference>
<feature type="domain" description="Transglutaminase-like" evidence="2">
    <location>
        <begin position="472"/>
        <end position="547"/>
    </location>
</feature>
<protein>
    <submittedName>
        <fullName evidence="3">DUF3488 and transglutaminase-like domain-containing protein</fullName>
    </submittedName>
</protein>
<keyword evidence="1" id="KW-0812">Transmembrane</keyword>
<keyword evidence="1" id="KW-1133">Transmembrane helix</keyword>
<evidence type="ECO:0000313" key="3">
    <source>
        <dbReference type="EMBL" id="MDE5416215.1"/>
    </source>
</evidence>
<dbReference type="Pfam" id="PF11992">
    <property type="entry name" value="TgpA_N"/>
    <property type="match status" value="1"/>
</dbReference>
<proteinExistence type="predicted"/>